<reference evidence="7 8" key="1">
    <citation type="submission" date="2021-06" db="EMBL/GenBank/DDBJ databases">
        <authorList>
            <person name="Palmer J.M."/>
        </authorList>
    </citation>
    <scope>NUCLEOTIDE SEQUENCE [LARGE SCALE GENOMIC DNA]</scope>
    <source>
        <strain evidence="8">if_2019</strain>
        <tissue evidence="7">Muscle</tissue>
    </source>
</reference>
<feature type="compositionally biased region" description="Polar residues" evidence="5">
    <location>
        <begin position="8"/>
        <end position="24"/>
    </location>
</feature>
<feature type="domain" description="TRASH" evidence="6">
    <location>
        <begin position="456"/>
        <end position="493"/>
    </location>
</feature>
<keyword evidence="8" id="KW-1185">Reference proteome</keyword>
<feature type="compositionally biased region" description="Low complexity" evidence="5">
    <location>
        <begin position="332"/>
        <end position="350"/>
    </location>
</feature>
<feature type="compositionally biased region" description="Acidic residues" evidence="5">
    <location>
        <begin position="60"/>
        <end position="89"/>
    </location>
</feature>
<evidence type="ECO:0000256" key="3">
    <source>
        <dbReference type="ARBA" id="ARBA00022771"/>
    </source>
</evidence>
<feature type="region of interest" description="Disordered" evidence="5">
    <location>
        <begin position="380"/>
        <end position="403"/>
    </location>
</feature>
<keyword evidence="2" id="KW-0677">Repeat</keyword>
<evidence type="ECO:0000256" key="1">
    <source>
        <dbReference type="ARBA" id="ARBA00022723"/>
    </source>
</evidence>
<feature type="compositionally biased region" description="Basic and acidic residues" evidence="5">
    <location>
        <begin position="167"/>
        <end position="176"/>
    </location>
</feature>
<feature type="compositionally biased region" description="Acidic residues" evidence="5">
    <location>
        <begin position="121"/>
        <end position="133"/>
    </location>
</feature>
<feature type="domain" description="TRASH" evidence="6">
    <location>
        <begin position="559"/>
        <end position="594"/>
    </location>
</feature>
<evidence type="ECO:0000256" key="5">
    <source>
        <dbReference type="SAM" id="MobiDB-lite"/>
    </source>
</evidence>
<gene>
    <name evidence="7" type="ORF">ILYODFUR_021419</name>
</gene>
<name>A0ABV0TM18_9TELE</name>
<keyword evidence="3" id="KW-0863">Zinc-finger</keyword>
<keyword evidence="1" id="KW-0479">Metal-binding</keyword>
<evidence type="ECO:0000313" key="7">
    <source>
        <dbReference type="EMBL" id="MEQ2233405.1"/>
    </source>
</evidence>
<dbReference type="InterPro" id="IPR011017">
    <property type="entry name" value="TRASH_dom"/>
</dbReference>
<feature type="compositionally biased region" description="Polar residues" evidence="5">
    <location>
        <begin position="307"/>
        <end position="317"/>
    </location>
</feature>
<comment type="caution">
    <text evidence="7">The sequence shown here is derived from an EMBL/GenBank/DDBJ whole genome shotgun (WGS) entry which is preliminary data.</text>
</comment>
<feature type="region of interest" description="Disordered" evidence="5">
    <location>
        <begin position="1"/>
        <end position="362"/>
    </location>
</feature>
<proteinExistence type="predicted"/>
<feature type="compositionally biased region" description="Basic and acidic residues" evidence="5">
    <location>
        <begin position="134"/>
        <end position="148"/>
    </location>
</feature>
<feature type="compositionally biased region" description="Acidic residues" evidence="5">
    <location>
        <begin position="149"/>
        <end position="162"/>
    </location>
</feature>
<feature type="compositionally biased region" description="Basic and acidic residues" evidence="5">
    <location>
        <begin position="225"/>
        <end position="245"/>
    </location>
</feature>
<dbReference type="InterPro" id="IPR010507">
    <property type="entry name" value="Znf_MYM"/>
</dbReference>
<evidence type="ECO:0000259" key="6">
    <source>
        <dbReference type="SMART" id="SM00746"/>
    </source>
</evidence>
<accession>A0ABV0TM18</accession>
<dbReference type="PANTHER" id="PTHR45736">
    <property type="entry name" value="ZINC FINGER MYM-TYPE PROTEIN"/>
    <property type="match status" value="1"/>
</dbReference>
<sequence>MAEAGDGTEQQASYQVQVSGAEMQTTDRDSMEAIPEPGTTKDAGDPESVGESSPIKQEEEGNGAEEEGNGAEEEGNGAEEEGNGAEDESQSIQAKNDELKNDESSSEAVSSQDGLKMVYIDDSEGEKEDTEEKPEEKEENTMKAKESSEETPEGPDISEDTQMDTTSDLKEGEKQTNYDMEDESRTEEDERRAEENERRAEEDERRAEEEDESRAEEEDESRAEEDERRAEEDERRTEEDERRAEEDESRAEEDERRAAEEDEKFSFATKLSVSAADDLDEMMDIGTVDQMEQEAQMKEEEEEENRSPTNTVSTLEDGNSAEEEEEADVKPSASDLMQSSSSPSSEAAGSTGRDSSSPATVVNGMKVVKLSITRLESQVRLTETEEMKSSPSPSLAKVKDEPVDEEYEQALISSTSTASVKDEPIKDDLKIGSVFSVTPSGETLPCVNPSSVHMSCSHCRKNLLKGQTAFQRKGSPALFCSTACLTTSFPSAKGATKLCNYCQKLMLQPQDIVLAPEANGLIKEFCSQSCLTSFNYKKHALSIRAAAVPPKAPQTQSLCSMCSRFSTSKHEVILRGTVHKMCSDSCFNSFRTVNNLTMAGCANCGTYCQSKPVMLKLEDCSKTLCNMDCLAKYKEVTGSCLHDNNPYKTATVDMKMV</sequence>
<dbReference type="EMBL" id="JAHRIQ010037037">
    <property type="protein sequence ID" value="MEQ2233405.1"/>
    <property type="molecule type" value="Genomic_DNA"/>
</dbReference>
<evidence type="ECO:0000313" key="8">
    <source>
        <dbReference type="Proteomes" id="UP001482620"/>
    </source>
</evidence>
<dbReference type="SUPFAM" id="SSF57716">
    <property type="entry name" value="Glucocorticoid receptor-like (DNA-binding domain)"/>
    <property type="match status" value="1"/>
</dbReference>
<organism evidence="7 8">
    <name type="scientific">Ilyodon furcidens</name>
    <name type="common">goldbreast splitfin</name>
    <dbReference type="NCBI Taxonomy" id="33524"/>
    <lineage>
        <taxon>Eukaryota</taxon>
        <taxon>Metazoa</taxon>
        <taxon>Chordata</taxon>
        <taxon>Craniata</taxon>
        <taxon>Vertebrata</taxon>
        <taxon>Euteleostomi</taxon>
        <taxon>Actinopterygii</taxon>
        <taxon>Neopterygii</taxon>
        <taxon>Teleostei</taxon>
        <taxon>Neoteleostei</taxon>
        <taxon>Acanthomorphata</taxon>
        <taxon>Ovalentaria</taxon>
        <taxon>Atherinomorphae</taxon>
        <taxon>Cyprinodontiformes</taxon>
        <taxon>Goodeidae</taxon>
        <taxon>Ilyodon</taxon>
    </lineage>
</organism>
<keyword evidence="4" id="KW-0862">Zinc</keyword>
<dbReference type="SMART" id="SM00746">
    <property type="entry name" value="TRASH"/>
    <property type="match status" value="4"/>
</dbReference>
<feature type="compositionally biased region" description="Basic and acidic residues" evidence="5">
    <location>
        <begin position="188"/>
        <end position="208"/>
    </location>
</feature>
<evidence type="ECO:0000256" key="4">
    <source>
        <dbReference type="ARBA" id="ARBA00022833"/>
    </source>
</evidence>
<dbReference type="PANTHER" id="PTHR45736:SF5">
    <property type="entry name" value="ZINC FINGER MYM-TYPE PROTEIN 4"/>
    <property type="match status" value="1"/>
</dbReference>
<dbReference type="Proteomes" id="UP001482620">
    <property type="component" value="Unassembled WGS sequence"/>
</dbReference>
<feature type="domain" description="TRASH" evidence="6">
    <location>
        <begin position="601"/>
        <end position="637"/>
    </location>
</feature>
<protein>
    <recommendedName>
        <fullName evidence="6">TRASH domain-containing protein</fullName>
    </recommendedName>
</protein>
<feature type="compositionally biased region" description="Acidic residues" evidence="5">
    <location>
        <begin position="209"/>
        <end position="224"/>
    </location>
</feature>
<dbReference type="Pfam" id="PF06467">
    <property type="entry name" value="zf-FCS"/>
    <property type="match status" value="1"/>
</dbReference>
<dbReference type="InterPro" id="IPR051284">
    <property type="entry name" value="ZnF_MYMT-QRICH1"/>
</dbReference>
<feature type="domain" description="TRASH" evidence="6">
    <location>
        <begin position="499"/>
        <end position="538"/>
    </location>
</feature>
<evidence type="ECO:0000256" key="2">
    <source>
        <dbReference type="ARBA" id="ARBA00022737"/>
    </source>
</evidence>